<proteinExistence type="predicted"/>
<accession>A0AAV5TC79</accession>
<feature type="transmembrane region" description="Helical" evidence="5">
    <location>
        <begin position="291"/>
        <end position="310"/>
    </location>
</feature>
<keyword evidence="3 5" id="KW-1133">Transmembrane helix</keyword>
<evidence type="ECO:0000313" key="8">
    <source>
        <dbReference type="Proteomes" id="UP001432027"/>
    </source>
</evidence>
<evidence type="ECO:0000256" key="1">
    <source>
        <dbReference type="ARBA" id="ARBA00004141"/>
    </source>
</evidence>
<feature type="transmembrane region" description="Helical" evidence="5">
    <location>
        <begin position="322"/>
        <end position="339"/>
    </location>
</feature>
<gene>
    <name evidence="7" type="ORF">PENTCL1PPCAC_15351</name>
</gene>
<evidence type="ECO:0000259" key="6">
    <source>
        <dbReference type="Pfam" id="PF00916"/>
    </source>
</evidence>
<sequence>TSEATQSLIPILEWLPRYSIRDNLVSDMIGGFTVGIMHVPQGIAYASLAGVRPVIGLNTSLMAPLIYMFFGTSRHISLGVFAVVSLMSGACNVRETDAYFASISSNYTDDELSEAKLDYALHVLSGLGFLVGLIQIAMGMLRLDFLISFLSDQVVNGFMVGASFHVSVAQLDKLLGAALPRRLGRGKLFLIINDSIQSAIHGKINVYTTALSAAAMIILFTVKTYVDPRVKRVVPLPMPYDLFLLILGIILSTVFDFHGTLKMKIIGHIPTGLPSVAPPDLTHLPHIFGDAAAIAVVILVVSISLGKVMAKKHKYEINIRQEFFALGLVESIGSFFPVWPSSTALARTLVYEGAGTKTQFAIVFSSCLLLAVLMFVGPYLELLPVCLLSCVIVVALKGMFMKIGDIPSLWKVSRIDAVIFVLTLCCTLSLEVIEGLACGAAVSIMHILLASKRGGFTEVEFPLDNGDKRPIKVLRYDGALYFMNTDAFAKTLRDHAKSLLNGLKLPQTRHN</sequence>
<evidence type="ECO:0000256" key="4">
    <source>
        <dbReference type="ARBA" id="ARBA00023136"/>
    </source>
</evidence>
<dbReference type="InterPro" id="IPR011547">
    <property type="entry name" value="SLC26A/SulP_dom"/>
</dbReference>
<keyword evidence="4 5" id="KW-0472">Membrane</keyword>
<evidence type="ECO:0000256" key="5">
    <source>
        <dbReference type="SAM" id="Phobius"/>
    </source>
</evidence>
<feature type="transmembrane region" description="Helical" evidence="5">
    <location>
        <begin position="119"/>
        <end position="141"/>
    </location>
</feature>
<dbReference type="InterPro" id="IPR001902">
    <property type="entry name" value="SLC26A/SulP_fam"/>
</dbReference>
<evidence type="ECO:0000256" key="2">
    <source>
        <dbReference type="ARBA" id="ARBA00022692"/>
    </source>
</evidence>
<dbReference type="PANTHER" id="PTHR11814">
    <property type="entry name" value="SULFATE TRANSPORTER"/>
    <property type="match status" value="1"/>
</dbReference>
<comment type="caution">
    <text evidence="7">The sequence shown here is derived from an EMBL/GenBank/DDBJ whole genome shotgun (WGS) entry which is preliminary data.</text>
</comment>
<reference evidence="7" key="1">
    <citation type="submission" date="2023-10" db="EMBL/GenBank/DDBJ databases">
        <title>Genome assembly of Pristionchus species.</title>
        <authorList>
            <person name="Yoshida K."/>
            <person name="Sommer R.J."/>
        </authorList>
    </citation>
    <scope>NUCLEOTIDE SEQUENCE</scope>
    <source>
        <strain evidence="7">RS0144</strain>
    </source>
</reference>
<feature type="non-terminal residue" evidence="7">
    <location>
        <position position="1"/>
    </location>
</feature>
<evidence type="ECO:0000313" key="7">
    <source>
        <dbReference type="EMBL" id="GMS93176.1"/>
    </source>
</evidence>
<evidence type="ECO:0000256" key="3">
    <source>
        <dbReference type="ARBA" id="ARBA00022989"/>
    </source>
</evidence>
<keyword evidence="8" id="KW-1185">Reference proteome</keyword>
<dbReference type="Pfam" id="PF00916">
    <property type="entry name" value="Sulfate_transp"/>
    <property type="match status" value="1"/>
</dbReference>
<comment type="subcellular location">
    <subcellularLocation>
        <location evidence="1">Membrane</location>
        <topology evidence="1">Multi-pass membrane protein</topology>
    </subcellularLocation>
</comment>
<dbReference type="AlphaFoldDB" id="A0AAV5TC79"/>
<dbReference type="GO" id="GO:0055085">
    <property type="term" value="P:transmembrane transport"/>
    <property type="evidence" value="ECO:0007669"/>
    <property type="project" value="InterPro"/>
</dbReference>
<feature type="transmembrane region" description="Helical" evidence="5">
    <location>
        <begin position="204"/>
        <end position="226"/>
    </location>
</feature>
<dbReference type="Proteomes" id="UP001432027">
    <property type="component" value="Unassembled WGS sequence"/>
</dbReference>
<dbReference type="EMBL" id="BTSX01000004">
    <property type="protein sequence ID" value="GMS93176.1"/>
    <property type="molecule type" value="Genomic_DNA"/>
</dbReference>
<protein>
    <recommendedName>
        <fullName evidence="6">SLC26A/SulP transporter domain-containing protein</fullName>
    </recommendedName>
</protein>
<feature type="transmembrane region" description="Helical" evidence="5">
    <location>
        <begin position="65"/>
        <end position="87"/>
    </location>
</feature>
<feature type="domain" description="SLC26A/SulP transporter" evidence="6">
    <location>
        <begin position="24"/>
        <end position="423"/>
    </location>
</feature>
<feature type="transmembrane region" description="Helical" evidence="5">
    <location>
        <begin position="238"/>
        <end position="255"/>
    </location>
</feature>
<feature type="transmembrane region" description="Helical" evidence="5">
    <location>
        <begin position="382"/>
        <end position="400"/>
    </location>
</feature>
<name>A0AAV5TC79_9BILA</name>
<keyword evidence="2 5" id="KW-0812">Transmembrane</keyword>
<dbReference type="GO" id="GO:0016020">
    <property type="term" value="C:membrane"/>
    <property type="evidence" value="ECO:0007669"/>
    <property type="project" value="UniProtKB-SubCell"/>
</dbReference>
<organism evidence="7 8">
    <name type="scientific">Pristionchus entomophagus</name>
    <dbReference type="NCBI Taxonomy" id="358040"/>
    <lineage>
        <taxon>Eukaryota</taxon>
        <taxon>Metazoa</taxon>
        <taxon>Ecdysozoa</taxon>
        <taxon>Nematoda</taxon>
        <taxon>Chromadorea</taxon>
        <taxon>Rhabditida</taxon>
        <taxon>Rhabditina</taxon>
        <taxon>Diplogasteromorpha</taxon>
        <taxon>Diplogasteroidea</taxon>
        <taxon>Neodiplogasteridae</taxon>
        <taxon>Pristionchus</taxon>
    </lineage>
</organism>